<evidence type="ECO:0000313" key="1">
    <source>
        <dbReference type="EMBL" id="MBX49878.1"/>
    </source>
</evidence>
<protein>
    <submittedName>
        <fullName evidence="1">Uncharacterized protein MANES_02G132500</fullName>
    </submittedName>
</protein>
<dbReference type="EMBL" id="GGEC01069394">
    <property type="protein sequence ID" value="MBX49878.1"/>
    <property type="molecule type" value="Transcribed_RNA"/>
</dbReference>
<dbReference type="AlphaFoldDB" id="A0A2P2P561"/>
<accession>A0A2P2P561</accession>
<organism evidence="1">
    <name type="scientific">Rhizophora mucronata</name>
    <name type="common">Asiatic mangrove</name>
    <dbReference type="NCBI Taxonomy" id="61149"/>
    <lineage>
        <taxon>Eukaryota</taxon>
        <taxon>Viridiplantae</taxon>
        <taxon>Streptophyta</taxon>
        <taxon>Embryophyta</taxon>
        <taxon>Tracheophyta</taxon>
        <taxon>Spermatophyta</taxon>
        <taxon>Magnoliopsida</taxon>
        <taxon>eudicotyledons</taxon>
        <taxon>Gunneridae</taxon>
        <taxon>Pentapetalae</taxon>
        <taxon>rosids</taxon>
        <taxon>fabids</taxon>
        <taxon>Malpighiales</taxon>
        <taxon>Rhizophoraceae</taxon>
        <taxon>Rhizophora</taxon>
    </lineage>
</organism>
<name>A0A2P2P561_RHIMU</name>
<sequence length="40" mass="4560">MIKLPEVIYFCQPLLVPLKTLLVELLHSNHHSSSRLCSSI</sequence>
<proteinExistence type="predicted"/>
<reference evidence="1" key="1">
    <citation type="submission" date="2018-02" db="EMBL/GenBank/DDBJ databases">
        <title>Rhizophora mucronata_Transcriptome.</title>
        <authorList>
            <person name="Meera S.P."/>
            <person name="Sreeshan A."/>
            <person name="Augustine A."/>
        </authorList>
    </citation>
    <scope>NUCLEOTIDE SEQUENCE</scope>
    <source>
        <tissue evidence="1">Leaf</tissue>
    </source>
</reference>